<evidence type="ECO:0000313" key="4">
    <source>
        <dbReference type="Proteomes" id="UP000095284"/>
    </source>
</evidence>
<dbReference type="Proteomes" id="UP000659654">
    <property type="component" value="Unassembled WGS sequence"/>
</dbReference>
<gene>
    <name evidence="2" type="ORF">BXYJ_LOCUS3585</name>
</gene>
<dbReference type="EMBL" id="CAJFDI010000002">
    <property type="protein sequence ID" value="CAD5214549.1"/>
    <property type="molecule type" value="Genomic_DNA"/>
</dbReference>
<reference evidence="6" key="1">
    <citation type="submission" date="2016-11" db="UniProtKB">
        <authorList>
            <consortium name="WormBaseParasite"/>
        </authorList>
    </citation>
    <scope>IDENTIFICATION</scope>
</reference>
<protein>
    <submittedName>
        <fullName evidence="2">(pine wood nematode) hypothetical protein</fullName>
    </submittedName>
</protein>
<keyword evidence="1" id="KW-0472">Membrane</keyword>
<reference evidence="3" key="2">
    <citation type="submission" date="2020-08" db="EMBL/GenBank/DDBJ databases">
        <authorList>
            <person name="Kikuchi T."/>
        </authorList>
    </citation>
    <scope>NUCLEOTIDE SEQUENCE</scope>
    <source>
        <strain evidence="2">Ka4C1</strain>
    </source>
</reference>
<dbReference type="AlphaFoldDB" id="A0A1I7RW50"/>
<feature type="transmembrane region" description="Helical" evidence="1">
    <location>
        <begin position="126"/>
        <end position="145"/>
    </location>
</feature>
<evidence type="ECO:0000313" key="3">
    <source>
        <dbReference type="EMBL" id="CAG9095129.1"/>
    </source>
</evidence>
<feature type="transmembrane region" description="Helical" evidence="1">
    <location>
        <begin position="48"/>
        <end position="69"/>
    </location>
</feature>
<dbReference type="SMR" id="A0A1I7RW50"/>
<keyword evidence="1" id="KW-0812">Transmembrane</keyword>
<feature type="transmembrane region" description="Helical" evidence="1">
    <location>
        <begin position="157"/>
        <end position="175"/>
    </location>
</feature>
<evidence type="ECO:0000313" key="5">
    <source>
        <dbReference type="Proteomes" id="UP000659654"/>
    </source>
</evidence>
<feature type="transmembrane region" description="Helical" evidence="1">
    <location>
        <begin position="243"/>
        <end position="262"/>
    </location>
</feature>
<feature type="transmembrane region" description="Helical" evidence="1">
    <location>
        <begin position="94"/>
        <end position="114"/>
    </location>
</feature>
<name>A0A1I7RW50_BURXY</name>
<dbReference type="Proteomes" id="UP000095284">
    <property type="component" value="Unplaced"/>
</dbReference>
<evidence type="ECO:0000313" key="2">
    <source>
        <dbReference type="EMBL" id="CAD5214549.1"/>
    </source>
</evidence>
<keyword evidence="5" id="KW-1185">Reference proteome</keyword>
<dbReference type="EMBL" id="CAJFCV020000002">
    <property type="protein sequence ID" value="CAG9095129.1"/>
    <property type="molecule type" value="Genomic_DNA"/>
</dbReference>
<dbReference type="Proteomes" id="UP000582659">
    <property type="component" value="Unassembled WGS sequence"/>
</dbReference>
<feature type="transmembrane region" description="Helical" evidence="1">
    <location>
        <begin position="210"/>
        <end position="231"/>
    </location>
</feature>
<evidence type="ECO:0000256" key="1">
    <source>
        <dbReference type="SAM" id="Phobius"/>
    </source>
</evidence>
<feature type="transmembrane region" description="Helical" evidence="1">
    <location>
        <begin position="6"/>
        <end position="27"/>
    </location>
</feature>
<keyword evidence="1" id="KW-1133">Transmembrane helix</keyword>
<evidence type="ECO:0000313" key="6">
    <source>
        <dbReference type="WBParaSite" id="BXY_0496300.1"/>
    </source>
</evidence>
<organism evidence="4 6">
    <name type="scientific">Bursaphelenchus xylophilus</name>
    <name type="common">Pinewood nematode worm</name>
    <name type="synonym">Aphelenchoides xylophilus</name>
    <dbReference type="NCBI Taxonomy" id="6326"/>
    <lineage>
        <taxon>Eukaryota</taxon>
        <taxon>Metazoa</taxon>
        <taxon>Ecdysozoa</taxon>
        <taxon>Nematoda</taxon>
        <taxon>Chromadorea</taxon>
        <taxon>Rhabditida</taxon>
        <taxon>Tylenchina</taxon>
        <taxon>Tylenchomorpha</taxon>
        <taxon>Aphelenchoidea</taxon>
        <taxon>Aphelenchoididae</taxon>
        <taxon>Bursaphelenchus</taxon>
    </lineage>
</organism>
<sequence length="316" mass="36807">MTIDSLELIIVFENVAEVLVLSVNAVLSVRHFFRLKHCHKLETANLRIIFCLSDVYSITYGVTRTILLFDEYQAFLNYITSETLKRVRCFSLMWILYWLTFVSFERFIGTVLISDKHGTMERKWRITLLVSCHFLCLFGTIIDKIPDFYPGTTNEILVPSTVILSSFSIAGFFLLKRTNIYYYHTMRFAGLSTQFKISRNIRLLNQLEKWFILVFIDFTITNIVIIASYVGDYHGHTPNRPVFGVYLVLLAFMFTLSSLTALTHDVNHYVRKSVKPQDTKEVAIVNVLNQNIFVENTPENNFNALQQIWMETKSQK</sequence>
<dbReference type="WBParaSite" id="BXY_0496300.1">
    <property type="protein sequence ID" value="BXY_0496300.1"/>
    <property type="gene ID" value="BXY_0496300"/>
</dbReference>
<proteinExistence type="predicted"/>
<accession>A0A1I7RW50</accession>